<feature type="compositionally biased region" description="Basic and acidic residues" evidence="7">
    <location>
        <begin position="783"/>
        <end position="796"/>
    </location>
</feature>
<dbReference type="Ensembl" id="ENSORLT00020028354.1">
    <property type="protein sequence ID" value="ENSORLP00020019288.1"/>
    <property type="gene ID" value="ENSORLG00020020285.1"/>
</dbReference>
<keyword evidence="4" id="KW-0677">Repeat</keyword>
<sequence length="939" mass="107320">KDSVQFLCGHQLCKQCLSSSLKHSDSPGENRKYTILLSGNILESKKILKEAMKNEFTETSEGNGDHPSYLMSIFTELHIISGESEEPYIEHEYRPLKSKRRKRSRSGCSVDLKDIFKLFPDQKPNRTVLMKGVSGIGKSFAVRKFILDWAEERENQDFDFVFSFAFRMLNLIRGKKSFLDFLSEFHPALPNLQHLVGFDKTRILVILDGFDESRLQLDFHKSNTITSISETTSVENLLVNLIKGNILPNANIWITSRPAAANQIPAKYVNMVTEIRGFNDAQKAEYFRKRLSPDLSLAERVISHIQSSQTLDMMCQIPIFCWISVILFKDVFRGGGDTETPQTLTEMMAHFLFVQTKRQSRKHEKKSETSKEKLLRSHKDFLLKLGKLAFVQLQKNNLIFYEDDLKECGIDVEEASVYSGFCNTVLRKEEVFFQKKVFFFVHLTIQEFFAALYIYECLATNDIGDLVIFLDLKEENSLLDLLKKTVDKVLEKKNGHLDFFLRFLLGLMVESNKRVLNGLLTPLDPKEDTDKKILTYLKSIRRKTLSPDSCINIFQTMVEMRDHKVKDEIQEYLRRSDRSETELTPLHCSALALMLLVSKDELDELNLKSYKTSQEGRRRLIPAVRSSKKAVLAECKVTTDWIEHLTFDLKFSSSAVRDLDLSNNDLTDSGVKLLCDGLENPNCRLEILRLSGCLVTETGCQYLVAALKLNPSHLTELDLSYNHTGEFGTKQLCELKDDPDFKLSKLNLDHGGSHRLKPGFKKYACKLTLDPKTTPKTLHLSEENRRVTWDRNDKRSSPRHNGGPDYHQVLCGQGLTGRCYWEVEAVGSFSIGVIRRDASVRRETEVRMGTNKTSYCFVSADDGFYTLHDNNRVDLPARQTSHVGIYVDQTAGSLSFYRVSSDNLIHLHTYQISPSEPLCAAVGLKLQASVLFLNEELLK</sequence>
<dbReference type="Gene3D" id="3.40.50.300">
    <property type="entry name" value="P-loop containing nucleotide triphosphate hydrolases"/>
    <property type="match status" value="1"/>
</dbReference>
<feature type="region of interest" description="Disordered" evidence="7">
    <location>
        <begin position="783"/>
        <end position="805"/>
    </location>
</feature>
<dbReference type="AlphaFoldDB" id="A0A3P9LFB6"/>
<dbReference type="Proteomes" id="UP000265180">
    <property type="component" value="Chromosome 18"/>
</dbReference>
<reference evidence="10 11" key="2">
    <citation type="submission" date="2017-04" db="EMBL/GenBank/DDBJ databases">
        <title>CpG methylation of centromeres and impact of large insertions on vertebrate speciation.</title>
        <authorList>
            <person name="Ichikawa K."/>
            <person name="Yoshimura J."/>
            <person name="Morishita S."/>
        </authorList>
    </citation>
    <scope>NUCLEOTIDE SEQUENCE</scope>
    <source>
        <strain evidence="10 11">HNI</strain>
    </source>
</reference>
<dbReference type="PROSITE" id="PS50188">
    <property type="entry name" value="B302_SPRY"/>
    <property type="match status" value="1"/>
</dbReference>
<evidence type="ECO:0008006" key="12">
    <source>
        <dbReference type="Google" id="ProtNLM"/>
    </source>
</evidence>
<feature type="domain" description="B30.2/SPRY" evidence="8">
    <location>
        <begin position="747"/>
        <end position="939"/>
    </location>
</feature>
<keyword evidence="2" id="KW-0963">Cytoplasm</keyword>
<dbReference type="InterPro" id="IPR027417">
    <property type="entry name" value="P-loop_NTPase"/>
</dbReference>
<keyword evidence="5" id="KW-0547">Nucleotide-binding</keyword>
<dbReference type="InterPro" id="IPR043136">
    <property type="entry name" value="B30.2/SPRY_sf"/>
</dbReference>
<dbReference type="Pfam" id="PF00622">
    <property type="entry name" value="SPRY"/>
    <property type="match status" value="1"/>
</dbReference>
<evidence type="ECO:0000256" key="3">
    <source>
        <dbReference type="ARBA" id="ARBA00022614"/>
    </source>
</evidence>
<dbReference type="InterPro" id="IPR003877">
    <property type="entry name" value="SPRY_dom"/>
</dbReference>
<dbReference type="SMART" id="SM00368">
    <property type="entry name" value="LRR_RI"/>
    <property type="match status" value="3"/>
</dbReference>
<name>A0A3P9LFB6_ORYLA</name>
<dbReference type="Pfam" id="PF17776">
    <property type="entry name" value="NLRC4_HD2"/>
    <property type="match status" value="1"/>
</dbReference>
<dbReference type="InterPro" id="IPR041075">
    <property type="entry name" value="NOD1/2_WH"/>
</dbReference>
<evidence type="ECO:0000256" key="5">
    <source>
        <dbReference type="ARBA" id="ARBA00022741"/>
    </source>
</evidence>
<dbReference type="Pfam" id="PF13516">
    <property type="entry name" value="LRR_6"/>
    <property type="match status" value="2"/>
</dbReference>
<dbReference type="InterPro" id="IPR029495">
    <property type="entry name" value="NACHT-assoc"/>
</dbReference>
<dbReference type="SUPFAM" id="SSF52047">
    <property type="entry name" value="RNI-like"/>
    <property type="match status" value="1"/>
</dbReference>
<dbReference type="GO" id="GO:0005524">
    <property type="term" value="F:ATP binding"/>
    <property type="evidence" value="ECO:0007669"/>
    <property type="project" value="UniProtKB-KW"/>
</dbReference>
<comment type="subcellular location">
    <subcellularLocation>
        <location evidence="1">Cytoplasm</location>
    </subcellularLocation>
</comment>
<evidence type="ECO:0000259" key="8">
    <source>
        <dbReference type="PROSITE" id="PS50188"/>
    </source>
</evidence>
<dbReference type="InterPro" id="IPR007111">
    <property type="entry name" value="NACHT_NTPase"/>
</dbReference>
<dbReference type="Gene3D" id="3.80.10.10">
    <property type="entry name" value="Ribonuclease Inhibitor"/>
    <property type="match status" value="1"/>
</dbReference>
<reference evidence="10" key="4">
    <citation type="submission" date="2025-09" db="UniProtKB">
        <authorList>
            <consortium name="Ensembl"/>
        </authorList>
    </citation>
    <scope>IDENTIFICATION</scope>
    <source>
        <strain evidence="10">HNI</strain>
    </source>
</reference>
<dbReference type="Pfam" id="PF05729">
    <property type="entry name" value="NACHT"/>
    <property type="match status" value="1"/>
</dbReference>
<dbReference type="SUPFAM" id="SSF49899">
    <property type="entry name" value="Concanavalin A-like lectins/glucanases"/>
    <property type="match status" value="1"/>
</dbReference>
<dbReference type="Gene3D" id="2.60.120.920">
    <property type="match status" value="1"/>
</dbReference>
<dbReference type="InterPro" id="IPR051261">
    <property type="entry name" value="NLR"/>
</dbReference>
<dbReference type="FunFam" id="3.40.50.300:FF:000210">
    <property type="entry name" value="Si:dkey-16p6.1"/>
    <property type="match status" value="1"/>
</dbReference>
<evidence type="ECO:0000259" key="9">
    <source>
        <dbReference type="PROSITE" id="PS50837"/>
    </source>
</evidence>
<evidence type="ECO:0000256" key="1">
    <source>
        <dbReference type="ARBA" id="ARBA00004496"/>
    </source>
</evidence>
<proteinExistence type="predicted"/>
<dbReference type="Pfam" id="PF14484">
    <property type="entry name" value="FISNA"/>
    <property type="match status" value="1"/>
</dbReference>
<reference key="1">
    <citation type="journal article" date="2007" name="Nature">
        <title>The medaka draft genome and insights into vertebrate genome evolution.</title>
        <authorList>
            <person name="Kasahara M."/>
            <person name="Naruse K."/>
            <person name="Sasaki S."/>
            <person name="Nakatani Y."/>
            <person name="Qu W."/>
            <person name="Ahsan B."/>
            <person name="Yamada T."/>
            <person name="Nagayasu Y."/>
            <person name="Doi K."/>
            <person name="Kasai Y."/>
            <person name="Jindo T."/>
            <person name="Kobayashi D."/>
            <person name="Shimada A."/>
            <person name="Toyoda A."/>
            <person name="Kuroki Y."/>
            <person name="Fujiyama A."/>
            <person name="Sasaki T."/>
            <person name="Shimizu A."/>
            <person name="Asakawa S."/>
            <person name="Shimizu N."/>
            <person name="Hashimoto S."/>
            <person name="Yang J."/>
            <person name="Lee Y."/>
            <person name="Matsushima K."/>
            <person name="Sugano S."/>
            <person name="Sakaizumi M."/>
            <person name="Narita T."/>
            <person name="Ohishi K."/>
            <person name="Haga S."/>
            <person name="Ohta F."/>
            <person name="Nomoto H."/>
            <person name="Nogata K."/>
            <person name="Morishita T."/>
            <person name="Endo T."/>
            <person name="Shin-I T."/>
            <person name="Takeda H."/>
            <person name="Morishita S."/>
            <person name="Kohara Y."/>
        </authorList>
    </citation>
    <scope>NUCLEOTIDE SEQUENCE [LARGE SCALE GENOMIC DNA]</scope>
    <source>
        <strain>Hd-rR</strain>
    </source>
</reference>
<evidence type="ECO:0000256" key="2">
    <source>
        <dbReference type="ARBA" id="ARBA00022490"/>
    </source>
</evidence>
<dbReference type="PANTHER" id="PTHR24106">
    <property type="entry name" value="NACHT, LRR AND CARD DOMAINS-CONTAINING"/>
    <property type="match status" value="1"/>
</dbReference>
<dbReference type="SUPFAM" id="SSF52540">
    <property type="entry name" value="P-loop containing nucleoside triphosphate hydrolases"/>
    <property type="match status" value="1"/>
</dbReference>
<evidence type="ECO:0000313" key="11">
    <source>
        <dbReference type="Proteomes" id="UP000265180"/>
    </source>
</evidence>
<dbReference type="SMART" id="SM01288">
    <property type="entry name" value="FISNA"/>
    <property type="match status" value="1"/>
</dbReference>
<feature type="domain" description="NACHT" evidence="9">
    <location>
        <begin position="126"/>
        <end position="260"/>
    </location>
</feature>
<keyword evidence="6" id="KW-0067">ATP-binding</keyword>
<dbReference type="PROSITE" id="PS50837">
    <property type="entry name" value="NACHT"/>
    <property type="match status" value="1"/>
</dbReference>
<dbReference type="InterPro" id="IPR032675">
    <property type="entry name" value="LRR_dom_sf"/>
</dbReference>
<evidence type="ECO:0000256" key="4">
    <source>
        <dbReference type="ARBA" id="ARBA00022737"/>
    </source>
</evidence>
<dbReference type="InterPro" id="IPR001611">
    <property type="entry name" value="Leu-rich_rpt"/>
</dbReference>
<evidence type="ECO:0000313" key="10">
    <source>
        <dbReference type="Ensembl" id="ENSORLP00020019288.1"/>
    </source>
</evidence>
<organism evidence="10 11">
    <name type="scientific">Oryzias latipes</name>
    <name type="common">Japanese rice fish</name>
    <name type="synonym">Japanese killifish</name>
    <dbReference type="NCBI Taxonomy" id="8090"/>
    <lineage>
        <taxon>Eukaryota</taxon>
        <taxon>Metazoa</taxon>
        <taxon>Chordata</taxon>
        <taxon>Craniata</taxon>
        <taxon>Vertebrata</taxon>
        <taxon>Euteleostomi</taxon>
        <taxon>Actinopterygii</taxon>
        <taxon>Neopterygii</taxon>
        <taxon>Teleostei</taxon>
        <taxon>Neoteleostei</taxon>
        <taxon>Acanthomorphata</taxon>
        <taxon>Ovalentaria</taxon>
        <taxon>Atherinomorphae</taxon>
        <taxon>Beloniformes</taxon>
        <taxon>Adrianichthyidae</taxon>
        <taxon>Oryziinae</taxon>
        <taxon>Oryzias</taxon>
    </lineage>
</organism>
<accession>A0A3P9LFB6</accession>
<dbReference type="SMART" id="SM00449">
    <property type="entry name" value="SPRY"/>
    <property type="match status" value="1"/>
</dbReference>
<reference evidence="10" key="3">
    <citation type="submission" date="2025-08" db="UniProtKB">
        <authorList>
            <consortium name="Ensembl"/>
        </authorList>
    </citation>
    <scope>IDENTIFICATION</scope>
    <source>
        <strain evidence="10">HNI</strain>
    </source>
</reference>
<evidence type="ECO:0000256" key="6">
    <source>
        <dbReference type="ARBA" id="ARBA00022840"/>
    </source>
</evidence>
<dbReference type="InterPro" id="IPR001870">
    <property type="entry name" value="B30.2/SPRY"/>
</dbReference>
<protein>
    <recommendedName>
        <fullName evidence="12">B30.2/SPRY domain-containing protein</fullName>
    </recommendedName>
</protein>
<evidence type="ECO:0000256" key="7">
    <source>
        <dbReference type="SAM" id="MobiDB-lite"/>
    </source>
</evidence>
<dbReference type="InterPro" id="IPR041267">
    <property type="entry name" value="NLRP_HD2"/>
</dbReference>
<dbReference type="GO" id="GO:0005737">
    <property type="term" value="C:cytoplasm"/>
    <property type="evidence" value="ECO:0007669"/>
    <property type="project" value="UniProtKB-SubCell"/>
</dbReference>
<keyword evidence="3" id="KW-0433">Leucine-rich repeat</keyword>
<dbReference type="InterPro" id="IPR013320">
    <property type="entry name" value="ConA-like_dom_sf"/>
</dbReference>
<dbReference type="Pfam" id="PF17779">
    <property type="entry name" value="WHD_NOD2"/>
    <property type="match status" value="1"/>
</dbReference>